<evidence type="ECO:0000256" key="1">
    <source>
        <dbReference type="SAM" id="MobiDB-lite"/>
    </source>
</evidence>
<proteinExistence type="predicted"/>
<dbReference type="EMBL" id="CAJMWT010001086">
    <property type="protein sequence ID" value="CAE6377419.1"/>
    <property type="molecule type" value="Genomic_DNA"/>
</dbReference>
<name>A0A8H2ZZ48_9AGAM</name>
<sequence>MSVFSASSLSVSDASLARQVKPLPKHRRTSLRWFNVEGRVPVTDPSLTSECYLPINNGRMDRPKQDLDISRTSNKSTSFSARSRIVDAADREGHCTDQLQQPNNTKKRKVPAATTAFAREPTFVRENDDPIDEDFSQDSQVNSPEKMADDAGAKHGLEEFDHQTTACRKPTSLVTMATLRIKARRKTMATAIRDPIDPLALELALSASFVRPPSQPPIRAWSYGQKFRRRPRARVITPSDNKPCFSRKFTFSFPSPTGKRYKIAKKIAVGLQLRLQTELARQPSAASETAFKTMKSSNISSPEKKKINPNSAQAPSIVPSSDKLSKKPTKSKKKKRASLANASNPHHLRNYIPSRVSYTSHQVSSTRGQVNNSLGALALKFLSSTLPPRSKGRVTTGENSGPSLTRPESEWICPFCEYNLFYDDEAAMQRAVRNRRRILARRRNAQERAAAAASGAIASRSQDTSDGEDEDESEDDGDSFGDGSDIALDASLSREAGTIATRQDTKGPHPGG</sequence>
<feature type="compositionally biased region" description="Low complexity" evidence="1">
    <location>
        <begin position="449"/>
        <end position="461"/>
    </location>
</feature>
<protein>
    <submittedName>
        <fullName evidence="2">Uncharacterized protein</fullName>
    </submittedName>
</protein>
<feature type="region of interest" description="Disordered" evidence="1">
    <location>
        <begin position="54"/>
        <end position="80"/>
    </location>
</feature>
<comment type="caution">
    <text evidence="2">The sequence shown here is derived from an EMBL/GenBank/DDBJ whole genome shotgun (WGS) entry which is preliminary data.</text>
</comment>
<feature type="region of interest" description="Disordered" evidence="1">
    <location>
        <begin position="449"/>
        <end position="512"/>
    </location>
</feature>
<evidence type="ECO:0000313" key="2">
    <source>
        <dbReference type="EMBL" id="CAE6377419.1"/>
    </source>
</evidence>
<feature type="compositionally biased region" description="Basic and acidic residues" evidence="1">
    <location>
        <begin position="503"/>
        <end position="512"/>
    </location>
</feature>
<dbReference type="Proteomes" id="UP000663843">
    <property type="component" value="Unassembled WGS sequence"/>
</dbReference>
<organism evidence="2 3">
    <name type="scientific">Rhizoctonia solani</name>
    <dbReference type="NCBI Taxonomy" id="456999"/>
    <lineage>
        <taxon>Eukaryota</taxon>
        <taxon>Fungi</taxon>
        <taxon>Dikarya</taxon>
        <taxon>Basidiomycota</taxon>
        <taxon>Agaricomycotina</taxon>
        <taxon>Agaricomycetes</taxon>
        <taxon>Cantharellales</taxon>
        <taxon>Ceratobasidiaceae</taxon>
        <taxon>Rhizoctonia</taxon>
    </lineage>
</organism>
<feature type="compositionally biased region" description="Basic and acidic residues" evidence="1">
    <location>
        <begin position="59"/>
        <end position="69"/>
    </location>
</feature>
<feature type="compositionally biased region" description="Acidic residues" evidence="1">
    <location>
        <begin position="465"/>
        <end position="479"/>
    </location>
</feature>
<evidence type="ECO:0000313" key="3">
    <source>
        <dbReference type="Proteomes" id="UP000663843"/>
    </source>
</evidence>
<feature type="compositionally biased region" description="Basic residues" evidence="1">
    <location>
        <begin position="326"/>
        <end position="337"/>
    </location>
</feature>
<gene>
    <name evidence="2" type="ORF">RDB_LOCUS22132</name>
</gene>
<reference evidence="2" key="1">
    <citation type="submission" date="2021-01" db="EMBL/GenBank/DDBJ databases">
        <authorList>
            <person name="Kaushik A."/>
        </authorList>
    </citation>
    <scope>NUCLEOTIDE SEQUENCE</scope>
    <source>
        <strain evidence="2">AG2-2IIIB</strain>
    </source>
</reference>
<feature type="region of interest" description="Disordered" evidence="1">
    <location>
        <begin position="282"/>
        <end position="351"/>
    </location>
</feature>
<feature type="compositionally biased region" description="Polar residues" evidence="1">
    <location>
        <begin position="70"/>
        <end position="80"/>
    </location>
</feature>
<feature type="region of interest" description="Disordered" evidence="1">
    <location>
        <begin position="126"/>
        <end position="148"/>
    </location>
</feature>
<dbReference type="AlphaFoldDB" id="A0A8H2ZZ48"/>
<feature type="region of interest" description="Disordered" evidence="1">
    <location>
        <begin position="386"/>
        <end position="406"/>
    </location>
</feature>
<accession>A0A8H2ZZ48</accession>